<proteinExistence type="inferred from homology"/>
<dbReference type="GO" id="GO:0009307">
    <property type="term" value="P:DNA restriction-modification system"/>
    <property type="evidence" value="ECO:0007669"/>
    <property type="project" value="UniProtKB-KW"/>
</dbReference>
<keyword evidence="3" id="KW-0238">DNA-binding</keyword>
<dbReference type="Pfam" id="PF01420">
    <property type="entry name" value="Methylase_S"/>
    <property type="match status" value="2"/>
</dbReference>
<keyword evidence="5" id="KW-0378">Hydrolase</keyword>
<dbReference type="GO" id="GO:0003677">
    <property type="term" value="F:DNA binding"/>
    <property type="evidence" value="ECO:0007669"/>
    <property type="project" value="UniProtKB-KW"/>
</dbReference>
<protein>
    <submittedName>
        <fullName evidence="5">Restriction endonuclease subunit S</fullName>
    </submittedName>
</protein>
<dbReference type="GO" id="GO:0004519">
    <property type="term" value="F:endonuclease activity"/>
    <property type="evidence" value="ECO:0007669"/>
    <property type="project" value="UniProtKB-KW"/>
</dbReference>
<comment type="similarity">
    <text evidence="1">Belongs to the type-I restriction system S methylase family.</text>
</comment>
<dbReference type="SUPFAM" id="SSF116734">
    <property type="entry name" value="DNA methylase specificity domain"/>
    <property type="match status" value="2"/>
</dbReference>
<organism evidence="5 6">
    <name type="scientific">Prevotella intermedia</name>
    <dbReference type="NCBI Taxonomy" id="28131"/>
    <lineage>
        <taxon>Bacteria</taxon>
        <taxon>Pseudomonadati</taxon>
        <taxon>Bacteroidota</taxon>
        <taxon>Bacteroidia</taxon>
        <taxon>Bacteroidales</taxon>
        <taxon>Prevotellaceae</taxon>
        <taxon>Prevotella</taxon>
    </lineage>
</organism>
<dbReference type="REBASE" id="304472">
    <property type="entry name" value="S.Pin1653I"/>
</dbReference>
<dbReference type="CDD" id="cd17278">
    <property type="entry name" value="RMtype1_S_LdeBORF1052P-TRD2-CR2"/>
    <property type="match status" value="1"/>
</dbReference>
<dbReference type="InterPro" id="IPR052021">
    <property type="entry name" value="Type-I_RS_S_subunit"/>
</dbReference>
<keyword evidence="5" id="KW-0540">Nuclease</keyword>
<feature type="domain" description="Type I restriction modification DNA specificity" evidence="4">
    <location>
        <begin position="31"/>
        <end position="172"/>
    </location>
</feature>
<evidence type="ECO:0000313" key="6">
    <source>
        <dbReference type="Proteomes" id="UP000230046"/>
    </source>
</evidence>
<dbReference type="Gene3D" id="3.90.220.20">
    <property type="entry name" value="DNA methylase specificity domains"/>
    <property type="match status" value="2"/>
</dbReference>
<evidence type="ECO:0000256" key="2">
    <source>
        <dbReference type="ARBA" id="ARBA00022747"/>
    </source>
</evidence>
<dbReference type="RefSeq" id="WP_099836783.1">
    <property type="nucleotide sequence ID" value="NZ_PEKN01000002.1"/>
</dbReference>
<dbReference type="Proteomes" id="UP000230046">
    <property type="component" value="Unassembled WGS sequence"/>
</dbReference>
<evidence type="ECO:0000259" key="4">
    <source>
        <dbReference type="Pfam" id="PF01420"/>
    </source>
</evidence>
<dbReference type="InterPro" id="IPR044946">
    <property type="entry name" value="Restrct_endonuc_typeI_TRD_sf"/>
</dbReference>
<dbReference type="PANTHER" id="PTHR30408:SF12">
    <property type="entry name" value="TYPE I RESTRICTION ENZYME MJAVIII SPECIFICITY SUBUNIT"/>
    <property type="match status" value="1"/>
</dbReference>
<dbReference type="EMBL" id="PEKN01000002">
    <property type="protein sequence ID" value="PIK19420.1"/>
    <property type="molecule type" value="Genomic_DNA"/>
</dbReference>
<dbReference type="PANTHER" id="PTHR30408">
    <property type="entry name" value="TYPE-1 RESTRICTION ENZYME ECOKI SPECIFICITY PROTEIN"/>
    <property type="match status" value="1"/>
</dbReference>
<keyword evidence="2" id="KW-0680">Restriction system</keyword>
<feature type="domain" description="Type I restriction modification DNA specificity" evidence="4">
    <location>
        <begin position="201"/>
        <end position="347"/>
    </location>
</feature>
<gene>
    <name evidence="5" type="ORF">CTI18_10835</name>
</gene>
<accession>A0A2G8I7E3</accession>
<evidence type="ECO:0000256" key="1">
    <source>
        <dbReference type="ARBA" id="ARBA00010923"/>
    </source>
</evidence>
<evidence type="ECO:0000256" key="3">
    <source>
        <dbReference type="ARBA" id="ARBA00023125"/>
    </source>
</evidence>
<name>A0A2G8I7E3_PREIN</name>
<comment type="caution">
    <text evidence="5">The sequence shown here is derived from an EMBL/GenBank/DDBJ whole genome shotgun (WGS) entry which is preliminary data.</text>
</comment>
<dbReference type="InterPro" id="IPR000055">
    <property type="entry name" value="Restrct_endonuc_typeI_TRD"/>
</dbReference>
<sequence length="398" mass="45302">MEVRIGDCIDCNPTVKLVKGEEYPLIDIDKIIIGRKLVTNKESIVYDKQSGCKFQNGDTLMARITPCLENGKIAMASIPDKGIGSTELFVFRGKKGITNNDFVYYFLKQNYIRDLATNSMTGASGRQRADLKFIKKITFNLPSLPIQQKIASILSTYDTLIENNYRRIRLLEQMAENLYKEWFVRFRFPRHEKMESSMSKKWDIRIKELAQLKSGYAFKSSWFVDEGEAIAKIKDIGETIMDTSSFSYVSKDNCIKAEKFLLTEGDLTIALTGATIGKISIVPKHKGNIYTNQRLGKFFLGKNPIEKLPFLYCLFKQKAMVSNIINLSNSSSAQPNISPEQIENIKILGDKEVINSFNKACKHIFSMILSIHSQNTLITRQRDLLLPRLMSGKLEVKP</sequence>
<reference evidence="5 6" key="1">
    <citation type="submission" date="2017-11" db="EMBL/GenBank/DDBJ databases">
        <title>Genome sequencing of Prevotella intermedia KCOM 1653.</title>
        <authorList>
            <person name="Kook J.-K."/>
            <person name="Park S.-N."/>
            <person name="Lim Y.K."/>
        </authorList>
    </citation>
    <scope>NUCLEOTIDE SEQUENCE [LARGE SCALE GENOMIC DNA]</scope>
    <source>
        <strain evidence="5 6">KCOM 1653</strain>
    </source>
</reference>
<dbReference type="AlphaFoldDB" id="A0A2G8I7E3"/>
<evidence type="ECO:0000313" key="5">
    <source>
        <dbReference type="EMBL" id="PIK19420.1"/>
    </source>
</evidence>
<dbReference type="CDD" id="cd17260">
    <property type="entry name" value="RMtype1_S_EcoEI-TRD1-CR1_like"/>
    <property type="match status" value="1"/>
</dbReference>
<keyword evidence="5" id="KW-0255">Endonuclease</keyword>